<dbReference type="GO" id="GO:0050839">
    <property type="term" value="F:cell adhesion molecule binding"/>
    <property type="evidence" value="ECO:0007669"/>
    <property type="project" value="TreeGrafter"/>
</dbReference>
<reference evidence="9 10" key="2">
    <citation type="submission" date="2019-01" db="EMBL/GenBank/DDBJ databases">
        <title>A chromosome length genome reference of the Java medaka (oryzias javanicus).</title>
        <authorList>
            <person name="Herpin A."/>
            <person name="Takehana Y."/>
            <person name="Naruse K."/>
            <person name="Ansai S."/>
            <person name="Kawaguchi M."/>
        </authorList>
    </citation>
    <scope>NUCLEOTIDE SEQUENCE [LARGE SCALE GENOMIC DNA]</scope>
    <source>
        <strain evidence="9">RS831</strain>
        <tissue evidence="9">Whole body</tissue>
    </source>
</reference>
<evidence type="ECO:0000256" key="7">
    <source>
        <dbReference type="SAM" id="SignalP"/>
    </source>
</evidence>
<reference evidence="9 10" key="1">
    <citation type="submission" date="2018-11" db="EMBL/GenBank/DDBJ databases">
        <authorList>
            <person name="Lopez-Roques C."/>
            <person name="Donnadieu C."/>
            <person name="Bouchez O."/>
            <person name="Klopp C."/>
            <person name="Cabau C."/>
            <person name="Zahm M."/>
        </authorList>
    </citation>
    <scope>NUCLEOTIDE SEQUENCE [LARGE SCALE GENOMIC DNA]</scope>
    <source>
        <strain evidence="9">RS831</strain>
        <tissue evidence="9">Whole body</tissue>
    </source>
</reference>
<dbReference type="InterPro" id="IPR036179">
    <property type="entry name" value="Ig-like_dom_sf"/>
</dbReference>
<dbReference type="SMART" id="SM00406">
    <property type="entry name" value="IGv"/>
    <property type="match status" value="1"/>
</dbReference>
<evidence type="ECO:0000256" key="4">
    <source>
        <dbReference type="ARBA" id="ARBA00023180"/>
    </source>
</evidence>
<evidence type="ECO:0000313" key="9">
    <source>
        <dbReference type="EMBL" id="RVE60940.1"/>
    </source>
</evidence>
<evidence type="ECO:0000256" key="3">
    <source>
        <dbReference type="ARBA" id="ARBA00023157"/>
    </source>
</evidence>
<dbReference type="InterPro" id="IPR013106">
    <property type="entry name" value="Ig_V-set"/>
</dbReference>
<dbReference type="Gene3D" id="2.60.40.10">
    <property type="entry name" value="Immunoglobulins"/>
    <property type="match status" value="2"/>
</dbReference>
<dbReference type="GO" id="GO:0005911">
    <property type="term" value="C:cell-cell junction"/>
    <property type="evidence" value="ECO:0007669"/>
    <property type="project" value="TreeGrafter"/>
</dbReference>
<keyword evidence="7" id="KW-0732">Signal</keyword>
<dbReference type="PANTHER" id="PTHR11640:SF31">
    <property type="entry name" value="IRREGULAR CHIASM C-ROUGHEST PROTEIN-RELATED"/>
    <property type="match status" value="1"/>
</dbReference>
<keyword evidence="5" id="KW-0393">Immunoglobulin domain</keyword>
<feature type="transmembrane region" description="Helical" evidence="6">
    <location>
        <begin position="241"/>
        <end position="264"/>
    </location>
</feature>
<dbReference type="EMBL" id="CM012454">
    <property type="protein sequence ID" value="RVE60940.1"/>
    <property type="molecule type" value="Genomic_DNA"/>
</dbReference>
<comment type="subcellular location">
    <subcellularLocation>
        <location evidence="1">Membrane</location>
        <topology evidence="1">Single-pass type I membrane protein</topology>
    </subcellularLocation>
</comment>
<name>A0A3S2PH51_ORYJA</name>
<dbReference type="AlphaFoldDB" id="A0A3S2PH51"/>
<dbReference type="Pfam" id="PF07686">
    <property type="entry name" value="V-set"/>
    <property type="match status" value="1"/>
</dbReference>
<dbReference type="SMART" id="SM00408">
    <property type="entry name" value="IGc2"/>
    <property type="match status" value="2"/>
</dbReference>
<feature type="chain" id="PRO_5018755320" description="Ig-like domain-containing protein" evidence="7">
    <location>
        <begin position="17"/>
        <end position="288"/>
    </location>
</feature>
<dbReference type="GO" id="GO:0005886">
    <property type="term" value="C:plasma membrane"/>
    <property type="evidence" value="ECO:0007669"/>
    <property type="project" value="TreeGrafter"/>
</dbReference>
<evidence type="ECO:0000256" key="2">
    <source>
        <dbReference type="ARBA" id="ARBA00023136"/>
    </source>
</evidence>
<keyword evidence="4" id="KW-0325">Glycoprotein</keyword>
<dbReference type="Proteomes" id="UP000283210">
    <property type="component" value="Chromosome 18"/>
</dbReference>
<proteinExistence type="predicted"/>
<dbReference type="InterPro" id="IPR007110">
    <property type="entry name" value="Ig-like_dom"/>
</dbReference>
<keyword evidence="6" id="KW-0812">Transmembrane</keyword>
<sequence>MDFLCVLVLLPLSVGAVDPELIITAERGQNVSLTCRAPPLLEAGFWSGGGGRVFLEDGGTEDGDPSVVLERVDTADSGTYWCRVLRGGGGARPDSGPVGAVRLVVVPELELIQAQSGQSVTLPCRGAHVDPQVNIVWSRHDPDPREVLLIQDGVVLGQHPSFRNRVEVGRGAERGDLSVTLKSVTPEDSGTYECRAVRRSAPRSRRSGLQAGPISSVHLSVSPAAAGSAHNGGAEDAVPPALMAGAFAAGVALGAAAAVLAVVLRRRSERQNRDEVLIQKLQPERAAA</sequence>
<evidence type="ECO:0000313" key="10">
    <source>
        <dbReference type="Proteomes" id="UP000283210"/>
    </source>
</evidence>
<dbReference type="SUPFAM" id="SSF48726">
    <property type="entry name" value="Immunoglobulin"/>
    <property type="match status" value="2"/>
</dbReference>
<gene>
    <name evidence="9" type="ORF">OJAV_G00185830</name>
</gene>
<dbReference type="PROSITE" id="PS50835">
    <property type="entry name" value="IG_LIKE"/>
    <property type="match status" value="2"/>
</dbReference>
<dbReference type="PANTHER" id="PTHR11640">
    <property type="entry name" value="NEPHRIN"/>
    <property type="match status" value="1"/>
</dbReference>
<evidence type="ECO:0000259" key="8">
    <source>
        <dbReference type="PROSITE" id="PS50835"/>
    </source>
</evidence>
<keyword evidence="6" id="KW-1133">Transmembrane helix</keyword>
<evidence type="ECO:0000256" key="5">
    <source>
        <dbReference type="ARBA" id="ARBA00023319"/>
    </source>
</evidence>
<dbReference type="GO" id="GO:0098609">
    <property type="term" value="P:cell-cell adhesion"/>
    <property type="evidence" value="ECO:0007669"/>
    <property type="project" value="TreeGrafter"/>
</dbReference>
<protein>
    <recommendedName>
        <fullName evidence="8">Ig-like domain-containing protein</fullName>
    </recommendedName>
</protein>
<dbReference type="InterPro" id="IPR003598">
    <property type="entry name" value="Ig_sub2"/>
</dbReference>
<dbReference type="OrthoDB" id="7225082at2759"/>
<organism evidence="9 10">
    <name type="scientific">Oryzias javanicus</name>
    <name type="common">Javanese ricefish</name>
    <name type="synonym">Aplocheilus javanicus</name>
    <dbReference type="NCBI Taxonomy" id="123683"/>
    <lineage>
        <taxon>Eukaryota</taxon>
        <taxon>Metazoa</taxon>
        <taxon>Chordata</taxon>
        <taxon>Craniata</taxon>
        <taxon>Vertebrata</taxon>
        <taxon>Euteleostomi</taxon>
        <taxon>Actinopterygii</taxon>
        <taxon>Neopterygii</taxon>
        <taxon>Teleostei</taxon>
        <taxon>Neoteleostei</taxon>
        <taxon>Acanthomorphata</taxon>
        <taxon>Ovalentaria</taxon>
        <taxon>Atherinomorphae</taxon>
        <taxon>Beloniformes</taxon>
        <taxon>Adrianichthyidae</taxon>
        <taxon>Oryziinae</taxon>
        <taxon>Oryzias</taxon>
    </lineage>
</organism>
<feature type="domain" description="Ig-like" evidence="8">
    <location>
        <begin position="107"/>
        <end position="210"/>
    </location>
</feature>
<keyword evidence="3" id="KW-1015">Disulfide bond</keyword>
<feature type="domain" description="Ig-like" evidence="8">
    <location>
        <begin position="11"/>
        <end position="99"/>
    </location>
</feature>
<keyword evidence="10" id="KW-1185">Reference proteome</keyword>
<evidence type="ECO:0000256" key="1">
    <source>
        <dbReference type="ARBA" id="ARBA00004479"/>
    </source>
</evidence>
<accession>A0A3S2PH51</accession>
<dbReference type="InterPro" id="IPR051275">
    <property type="entry name" value="Cell_adhesion_signaling"/>
</dbReference>
<dbReference type="InterPro" id="IPR003599">
    <property type="entry name" value="Ig_sub"/>
</dbReference>
<evidence type="ECO:0000256" key="6">
    <source>
        <dbReference type="SAM" id="Phobius"/>
    </source>
</evidence>
<dbReference type="InterPro" id="IPR013783">
    <property type="entry name" value="Ig-like_fold"/>
</dbReference>
<keyword evidence="2 6" id="KW-0472">Membrane</keyword>
<feature type="signal peptide" evidence="7">
    <location>
        <begin position="1"/>
        <end position="16"/>
    </location>
</feature>
<dbReference type="SMART" id="SM00409">
    <property type="entry name" value="IG"/>
    <property type="match status" value="2"/>
</dbReference>